<evidence type="ECO:0008006" key="5">
    <source>
        <dbReference type="Google" id="ProtNLM"/>
    </source>
</evidence>
<gene>
    <name evidence="3" type="ORF">PT015_03170</name>
</gene>
<accession>A0ABY8W0J2</accession>
<dbReference type="Proteomes" id="UP001236585">
    <property type="component" value="Chromosome"/>
</dbReference>
<sequence length="178" mass="17853">MPDEPLAESATVASPAGTPPTPEHSRSFAQLANYAALALAVVAVALAALAYFHPAHHGAAAPVQQSGDAKANVCGAFGAVRKAVVLNTHLQTPENNPIGELAVAGNARLALVGGGAYLQRTLAANTAAPADLTKTVSAFADTIGQLGIGYLAGGTPDTLQPLRHNLDSQISDAAKACS</sequence>
<keyword evidence="2" id="KW-1133">Transmembrane helix</keyword>
<reference evidence="3 4" key="1">
    <citation type="journal article" date="2023" name="Microbiol. Resour. Announc.">
        <title>Complete Genome Sequence of Mycobacterium wuenschmanii, a novel Nontuberculous Mycobacterium Isolated from a captive population of Amazon Milk Frogs.</title>
        <authorList>
            <person name="Hicks J."/>
            <person name="Zeineldin M."/>
            <person name="Ward H."/>
            <person name="Wuenschmann A."/>
            <person name="Camp P."/>
            <person name="Farrell D."/>
            <person name="Lehman K."/>
            <person name="Thacker T."/>
            <person name="Cuthbert E."/>
        </authorList>
    </citation>
    <scope>NUCLEOTIDE SEQUENCE [LARGE SCALE GENOMIC DNA]</scope>
    <source>
        <strain evidence="3 4">Wuenschmanii</strain>
    </source>
</reference>
<keyword evidence="4" id="KW-1185">Reference proteome</keyword>
<keyword evidence="2" id="KW-0472">Membrane</keyword>
<evidence type="ECO:0000313" key="4">
    <source>
        <dbReference type="Proteomes" id="UP001236585"/>
    </source>
</evidence>
<proteinExistence type="predicted"/>
<evidence type="ECO:0000256" key="1">
    <source>
        <dbReference type="SAM" id="MobiDB-lite"/>
    </source>
</evidence>
<evidence type="ECO:0000256" key="2">
    <source>
        <dbReference type="SAM" id="Phobius"/>
    </source>
</evidence>
<evidence type="ECO:0000313" key="3">
    <source>
        <dbReference type="EMBL" id="WIM88514.1"/>
    </source>
</evidence>
<protein>
    <recommendedName>
        <fullName evidence="5">Alanine and proline rich membrane protein</fullName>
    </recommendedName>
</protein>
<keyword evidence="2" id="KW-0812">Transmembrane</keyword>
<dbReference type="RefSeq" id="WP_285188740.1">
    <property type="nucleotide sequence ID" value="NZ_CP126981.1"/>
</dbReference>
<feature type="region of interest" description="Disordered" evidence="1">
    <location>
        <begin position="1"/>
        <end position="25"/>
    </location>
</feature>
<dbReference type="EMBL" id="CP126981">
    <property type="protein sequence ID" value="WIM88514.1"/>
    <property type="molecule type" value="Genomic_DNA"/>
</dbReference>
<organism evidence="3 4">
    <name type="scientific">Candidatus Mycobacterium wuenschmannii</name>
    <dbReference type="NCBI Taxonomy" id="3027808"/>
    <lineage>
        <taxon>Bacteria</taxon>
        <taxon>Bacillati</taxon>
        <taxon>Actinomycetota</taxon>
        <taxon>Actinomycetes</taxon>
        <taxon>Mycobacteriales</taxon>
        <taxon>Mycobacteriaceae</taxon>
        <taxon>Mycobacterium</taxon>
    </lineage>
</organism>
<feature type="transmembrane region" description="Helical" evidence="2">
    <location>
        <begin position="31"/>
        <end position="52"/>
    </location>
</feature>
<name>A0ABY8W0J2_9MYCO</name>